<accession>A0ABW1PPW0</accession>
<name>A0ABW1PPW0_9FLAO</name>
<evidence type="ECO:0000259" key="3">
    <source>
        <dbReference type="Pfam" id="PF18962"/>
    </source>
</evidence>
<keyword evidence="5" id="KW-1185">Reference proteome</keyword>
<sequence>MKKITQKKLLVFISLLFAGSPMFSQAFYNNGGFTTGTTTANGATTSPSGYTWSELQSVGGVTNTSLGLAGYYLTSGATTYRLADDFTVPAGQQLNVTSIDFYCYQTSFTGTVPPIDQLRVQIWSGDPSVATSTVLAGNLTANAYAVSGSGDALSYRIGNAVPGTTRKIWRIRATIAINLTPGTYWVDYQAHPTNNAAMFFPSVTVAGTVNLPAWNAKQHNGTAWAPIVDGGSTLSVDMPFIINYDQFLGTESFATNNKMLLYPNPASETFNLKMNHNALQEIPSQVELYDLKGSLVLKQAISGAVGDEYPIDISALEKGMYVVKILDQANNNLFNSKLLKN</sequence>
<evidence type="ECO:0000313" key="4">
    <source>
        <dbReference type="EMBL" id="MFC6096971.1"/>
    </source>
</evidence>
<dbReference type="RefSeq" id="WP_379791843.1">
    <property type="nucleotide sequence ID" value="NZ_JBHSQB010000007.1"/>
</dbReference>
<comment type="caution">
    <text evidence="4">The sequence shown here is derived from an EMBL/GenBank/DDBJ whole genome shotgun (WGS) entry which is preliminary data.</text>
</comment>
<evidence type="ECO:0000256" key="1">
    <source>
        <dbReference type="ARBA" id="ARBA00022729"/>
    </source>
</evidence>
<proteinExistence type="predicted"/>
<dbReference type="Pfam" id="PF18962">
    <property type="entry name" value="Por_Secre_tail"/>
    <property type="match status" value="1"/>
</dbReference>
<keyword evidence="1 2" id="KW-0732">Signal</keyword>
<feature type="signal peptide" evidence="2">
    <location>
        <begin position="1"/>
        <end position="26"/>
    </location>
</feature>
<evidence type="ECO:0000313" key="5">
    <source>
        <dbReference type="Proteomes" id="UP001596287"/>
    </source>
</evidence>
<feature type="chain" id="PRO_5046635744" evidence="2">
    <location>
        <begin position="27"/>
        <end position="341"/>
    </location>
</feature>
<dbReference type="EMBL" id="JBHSQB010000007">
    <property type="protein sequence ID" value="MFC6096971.1"/>
    <property type="molecule type" value="Genomic_DNA"/>
</dbReference>
<evidence type="ECO:0000256" key="2">
    <source>
        <dbReference type="SAM" id="SignalP"/>
    </source>
</evidence>
<dbReference type="Proteomes" id="UP001596287">
    <property type="component" value="Unassembled WGS sequence"/>
</dbReference>
<reference evidence="5" key="1">
    <citation type="journal article" date="2019" name="Int. J. Syst. Evol. Microbiol.">
        <title>The Global Catalogue of Microorganisms (GCM) 10K type strain sequencing project: providing services to taxonomists for standard genome sequencing and annotation.</title>
        <authorList>
            <consortium name="The Broad Institute Genomics Platform"/>
            <consortium name="The Broad Institute Genome Sequencing Center for Infectious Disease"/>
            <person name="Wu L."/>
            <person name="Ma J."/>
        </authorList>
    </citation>
    <scope>NUCLEOTIDE SEQUENCE [LARGE SCALE GENOMIC DNA]</scope>
    <source>
        <strain evidence="5">CCUG 49679</strain>
    </source>
</reference>
<protein>
    <submittedName>
        <fullName evidence="4">T9SS type A sorting domain-containing protein</fullName>
    </submittedName>
</protein>
<dbReference type="NCBIfam" id="TIGR04183">
    <property type="entry name" value="Por_Secre_tail"/>
    <property type="match status" value="1"/>
</dbReference>
<dbReference type="InterPro" id="IPR026444">
    <property type="entry name" value="Secre_tail"/>
</dbReference>
<organism evidence="4 5">
    <name type="scientific">Flavobacterium qiangtangense</name>
    <dbReference type="NCBI Taxonomy" id="1442595"/>
    <lineage>
        <taxon>Bacteria</taxon>
        <taxon>Pseudomonadati</taxon>
        <taxon>Bacteroidota</taxon>
        <taxon>Flavobacteriia</taxon>
        <taxon>Flavobacteriales</taxon>
        <taxon>Flavobacteriaceae</taxon>
        <taxon>Flavobacterium</taxon>
    </lineage>
</organism>
<gene>
    <name evidence="4" type="ORF">ACFPVY_09975</name>
</gene>
<feature type="domain" description="Secretion system C-terminal sorting" evidence="3">
    <location>
        <begin position="261"/>
        <end position="332"/>
    </location>
</feature>